<evidence type="ECO:0000256" key="2">
    <source>
        <dbReference type="SAM" id="SignalP"/>
    </source>
</evidence>
<dbReference type="AlphaFoldDB" id="A0A7X0Y560"/>
<dbReference type="InterPro" id="IPR005084">
    <property type="entry name" value="CBM6"/>
</dbReference>
<dbReference type="InterPro" id="IPR051532">
    <property type="entry name" value="Ester_Hydrolysis_Enzymes"/>
</dbReference>
<dbReference type="PANTHER" id="PTHR30383">
    <property type="entry name" value="THIOESTERASE 1/PROTEASE 1/LYSOPHOSPHOLIPASE L1"/>
    <property type="match status" value="1"/>
</dbReference>
<evidence type="ECO:0000313" key="5">
    <source>
        <dbReference type="Proteomes" id="UP000535908"/>
    </source>
</evidence>
<evidence type="ECO:0000313" key="4">
    <source>
        <dbReference type="EMBL" id="MBC1936963.1"/>
    </source>
</evidence>
<keyword evidence="1 2" id="KW-0732">Signal</keyword>
<dbReference type="SUPFAM" id="SSF49785">
    <property type="entry name" value="Galactose-binding domain-like"/>
    <property type="match status" value="1"/>
</dbReference>
<reference evidence="4 5" key="1">
    <citation type="submission" date="2020-03" db="EMBL/GenBank/DDBJ databases">
        <title>Soil Listeria distribution.</title>
        <authorList>
            <person name="Liao J."/>
            <person name="Wiedmann M."/>
        </authorList>
    </citation>
    <scope>NUCLEOTIDE SEQUENCE [LARGE SCALE GENOMIC DNA]</scope>
    <source>
        <strain evidence="4 5">FSL L7-0741</strain>
    </source>
</reference>
<feature type="chain" id="PRO_5031447766" evidence="2">
    <location>
        <begin position="29"/>
        <end position="792"/>
    </location>
</feature>
<gene>
    <name evidence="4" type="ORF">HCA69_11330</name>
</gene>
<dbReference type="CDD" id="cd04084">
    <property type="entry name" value="CBM6_xylanase-like"/>
    <property type="match status" value="1"/>
</dbReference>
<feature type="signal peptide" evidence="2">
    <location>
        <begin position="1"/>
        <end position="28"/>
    </location>
</feature>
<dbReference type="EMBL" id="JAARWN010000012">
    <property type="protein sequence ID" value="MBC1936963.1"/>
    <property type="molecule type" value="Genomic_DNA"/>
</dbReference>
<dbReference type="Proteomes" id="UP000535908">
    <property type="component" value="Unassembled WGS sequence"/>
</dbReference>
<proteinExistence type="predicted"/>
<protein>
    <submittedName>
        <fullName evidence="4">Carbohydrate-binding protein</fullName>
    </submittedName>
</protein>
<sequence>MLKKTLKYAWMTCLMFAIFVILPLSTKAAETDFIPTINIVTTVGNAVGLPTEVQQADNAYKLTKVKVQWNTIDPAIFNEVGEHIIFGTTENAHKPVKGAIHVFSNAKPVNIAAIGDSITYGLNVENVFYNAYPKQLNNRLGTNYNVTNYGNSGKTLLENGDDPYIRTTQYTQSLASNPNVVIIQLGTNDSKSFNFAKIDQYVGDYVKLINKYKALATKPVVYVSLPPVVFNTAYMINQANMDKILPKIVEAAEKANVDISIIDNQTATVGAKDFVPDGVHPNGKGAAILANNVYHAITGEQPELSGKVAANAYSTSYGAINAVPTTADKTPFLSNISTQNWVSYKNVNFDKSFGSLQMSTAVLYDATTVEVKLDSPTGTTIGTKVLKQTGNVNTWALNTISTTNVKGTHDVYFIFSRPFSFPNFELLNLGSIDFSYDAAKPTEIMSAQDLEAALASGLTNLKLMNNVTFTKNLQLSDDTKLNLNGYTMNTSNYYLSKNDAAGKRIQFDIFGGKVAGNNAYGSIYSATSEYNNYGMNINAKDITFNGTLFIRNNVLGAVVTFDGHNVIKSTTGSNVYVRNMTIKAGSYYYGSTEGGGSSNESGSTVITMGMGNTDKNFIVEPQAKVELYPGSNGPWHGQNAIYGFSKISIADGASFTASGAQPMLRTEYTAKNARVEVAPNAVFNVRTTEAAEGFSYSFGIDYVFDHIAYLNLESPNKTNFMYAFYNSSISISGGKISVWNAANSTQTWDSVDVFRLNNILSGKNMGTLTTSSAELKNTFGSLANYVRITNQN</sequence>
<accession>A0A7X0Y560</accession>
<dbReference type="GO" id="GO:0030246">
    <property type="term" value="F:carbohydrate binding"/>
    <property type="evidence" value="ECO:0007669"/>
    <property type="project" value="InterPro"/>
</dbReference>
<comment type="caution">
    <text evidence="4">The sequence shown here is derived from an EMBL/GenBank/DDBJ whole genome shotgun (WGS) entry which is preliminary data.</text>
</comment>
<organism evidence="4 5">
    <name type="scientific">Listeria grandensis</name>
    <dbReference type="NCBI Taxonomy" id="1494963"/>
    <lineage>
        <taxon>Bacteria</taxon>
        <taxon>Bacillati</taxon>
        <taxon>Bacillota</taxon>
        <taxon>Bacilli</taxon>
        <taxon>Bacillales</taxon>
        <taxon>Listeriaceae</taxon>
        <taxon>Listeria</taxon>
    </lineage>
</organism>
<evidence type="ECO:0000259" key="3">
    <source>
        <dbReference type="PROSITE" id="PS51175"/>
    </source>
</evidence>
<dbReference type="Gene3D" id="2.60.120.260">
    <property type="entry name" value="Galactose-binding domain-like"/>
    <property type="match status" value="1"/>
</dbReference>
<dbReference type="Pfam" id="PF13472">
    <property type="entry name" value="Lipase_GDSL_2"/>
    <property type="match status" value="1"/>
</dbReference>
<dbReference type="PANTHER" id="PTHR30383:SF5">
    <property type="entry name" value="SGNH HYDROLASE-TYPE ESTERASE DOMAIN-CONTAINING PROTEIN"/>
    <property type="match status" value="1"/>
</dbReference>
<dbReference type="InterPro" id="IPR036514">
    <property type="entry name" value="SGNH_hydro_sf"/>
</dbReference>
<dbReference type="GO" id="GO:0004622">
    <property type="term" value="F:phosphatidylcholine lysophospholipase activity"/>
    <property type="evidence" value="ECO:0007669"/>
    <property type="project" value="TreeGrafter"/>
</dbReference>
<dbReference type="InterPro" id="IPR006584">
    <property type="entry name" value="Cellulose-bd_IV"/>
</dbReference>
<dbReference type="Gene3D" id="3.40.50.1110">
    <property type="entry name" value="SGNH hydrolase"/>
    <property type="match status" value="1"/>
</dbReference>
<dbReference type="PROSITE" id="PS51175">
    <property type="entry name" value="CBM6"/>
    <property type="match status" value="1"/>
</dbReference>
<dbReference type="InterPro" id="IPR008979">
    <property type="entry name" value="Galactose-bd-like_sf"/>
</dbReference>
<evidence type="ECO:0000256" key="1">
    <source>
        <dbReference type="ARBA" id="ARBA00022729"/>
    </source>
</evidence>
<dbReference type="InterPro" id="IPR013830">
    <property type="entry name" value="SGNH_hydro"/>
</dbReference>
<name>A0A7X0Y560_9LIST</name>
<feature type="domain" description="CBM6" evidence="3">
    <location>
        <begin position="306"/>
        <end position="435"/>
    </location>
</feature>
<dbReference type="Pfam" id="PF03422">
    <property type="entry name" value="CBM_6"/>
    <property type="match status" value="1"/>
</dbReference>
<dbReference type="SUPFAM" id="SSF52266">
    <property type="entry name" value="SGNH hydrolase"/>
    <property type="match status" value="1"/>
</dbReference>
<dbReference type="SMART" id="SM00606">
    <property type="entry name" value="CBD_IV"/>
    <property type="match status" value="1"/>
</dbReference>